<dbReference type="GO" id="GO:0045454">
    <property type="term" value="P:cell redox homeostasis"/>
    <property type="evidence" value="ECO:0007669"/>
    <property type="project" value="InterPro"/>
</dbReference>
<dbReference type="GO" id="GO:0034599">
    <property type="term" value="P:cellular response to oxidative stress"/>
    <property type="evidence" value="ECO:0007669"/>
    <property type="project" value="TreeGrafter"/>
</dbReference>
<dbReference type="GO" id="GO:0006749">
    <property type="term" value="P:glutathione metabolic process"/>
    <property type="evidence" value="ECO:0007669"/>
    <property type="project" value="TreeGrafter"/>
</dbReference>
<evidence type="ECO:0000259" key="6">
    <source>
        <dbReference type="Pfam" id="PF07992"/>
    </source>
</evidence>
<dbReference type="Proteomes" id="UP000245021">
    <property type="component" value="Unassembled WGS sequence"/>
</dbReference>
<dbReference type="GO" id="GO:0050660">
    <property type="term" value="F:flavin adenine dinucleotide binding"/>
    <property type="evidence" value="ECO:0007669"/>
    <property type="project" value="InterPro"/>
</dbReference>
<reference evidence="7 8" key="1">
    <citation type="journal article" date="2018" name="Genome Announc.">
        <title>Draft Genome Sequence of Lactococcus sp. Strain NtB2 (JCM 32569), Isolated from the Gut of the Higher Termite Nasutitermes takasagoensis.</title>
        <authorList>
            <person name="Noda S."/>
            <person name="Aihara C."/>
            <person name="Yuki M."/>
            <person name="Ohkuma M."/>
        </authorList>
    </citation>
    <scope>NUCLEOTIDE SEQUENCE [LARGE SCALE GENOMIC DNA]</scope>
    <source>
        <strain evidence="7 8">NtB2</strain>
    </source>
</reference>
<dbReference type="PANTHER" id="PTHR42737">
    <property type="entry name" value="GLUTATHIONE REDUCTASE"/>
    <property type="match status" value="1"/>
</dbReference>
<protein>
    <submittedName>
        <fullName evidence="7">Glutathione reductase</fullName>
    </submittedName>
</protein>
<keyword evidence="5" id="KW-0676">Redox-active center</keyword>
<sequence>MSAVETKQKAVHMQEAGIQGELSIDWKQLMARKNAFTEPFPAMMEGSLKSSGLVTLHGEASFQEDESLKVGDELYTADNYLIATGQKPLIPQIPGKEYFKTSNDFLALEEMPASMVFLGTGFVALELAQIAAAAGSQVTVIARHQLKVNGFDQELALDFIDQIAKMA</sequence>
<comment type="caution">
    <text evidence="7">The sequence shown here is derived from an EMBL/GenBank/DDBJ whole genome shotgun (WGS) entry which is preliminary data.</text>
</comment>
<evidence type="ECO:0000256" key="3">
    <source>
        <dbReference type="ARBA" id="ARBA00023002"/>
    </source>
</evidence>
<accession>A0A2R5HHJ0</accession>
<dbReference type="Pfam" id="PF07992">
    <property type="entry name" value="Pyr_redox_2"/>
    <property type="match status" value="1"/>
</dbReference>
<comment type="similarity">
    <text evidence="2">Belongs to the class-I pyridine nucleotide-disulfide oxidoreductase family.</text>
</comment>
<name>A0A2R5HHJ0_9LACT</name>
<dbReference type="GO" id="GO:0004362">
    <property type="term" value="F:glutathione-disulfide reductase (NADPH) activity"/>
    <property type="evidence" value="ECO:0007669"/>
    <property type="project" value="TreeGrafter"/>
</dbReference>
<dbReference type="SUPFAM" id="SSF51905">
    <property type="entry name" value="FAD/NAD(P)-binding domain"/>
    <property type="match status" value="1"/>
</dbReference>
<gene>
    <name evidence="7" type="primary">gor_2</name>
    <name evidence="7" type="ORF">NtB2_01655</name>
</gene>
<keyword evidence="4" id="KW-1015">Disulfide bond</keyword>
<keyword evidence="3" id="KW-0560">Oxidoreductase</keyword>
<evidence type="ECO:0000313" key="8">
    <source>
        <dbReference type="Proteomes" id="UP000245021"/>
    </source>
</evidence>
<evidence type="ECO:0000256" key="5">
    <source>
        <dbReference type="ARBA" id="ARBA00023284"/>
    </source>
</evidence>
<dbReference type="AlphaFoldDB" id="A0A2R5HHJ0"/>
<dbReference type="InterPro" id="IPR023753">
    <property type="entry name" value="FAD/NAD-binding_dom"/>
</dbReference>
<evidence type="ECO:0000313" key="7">
    <source>
        <dbReference type="EMBL" id="GBG97509.1"/>
    </source>
</evidence>
<evidence type="ECO:0000256" key="4">
    <source>
        <dbReference type="ARBA" id="ARBA00023157"/>
    </source>
</evidence>
<dbReference type="PANTHER" id="PTHR42737:SF2">
    <property type="entry name" value="GLUTATHIONE REDUCTASE"/>
    <property type="match status" value="1"/>
</dbReference>
<dbReference type="InterPro" id="IPR046952">
    <property type="entry name" value="GSHR/TRXR-like"/>
</dbReference>
<dbReference type="InterPro" id="IPR036188">
    <property type="entry name" value="FAD/NAD-bd_sf"/>
</dbReference>
<dbReference type="GO" id="GO:0005829">
    <property type="term" value="C:cytosol"/>
    <property type="evidence" value="ECO:0007669"/>
    <property type="project" value="TreeGrafter"/>
</dbReference>
<dbReference type="EMBL" id="BFFO01000015">
    <property type="protein sequence ID" value="GBG97509.1"/>
    <property type="molecule type" value="Genomic_DNA"/>
</dbReference>
<evidence type="ECO:0000256" key="2">
    <source>
        <dbReference type="ARBA" id="ARBA00007532"/>
    </source>
</evidence>
<feature type="domain" description="FAD/NAD(P)-binding" evidence="6">
    <location>
        <begin position="44"/>
        <end position="156"/>
    </location>
</feature>
<keyword evidence="8" id="KW-1185">Reference proteome</keyword>
<organism evidence="7 8">
    <name type="scientific">Lactococcus termiticola</name>
    <dbReference type="NCBI Taxonomy" id="2169526"/>
    <lineage>
        <taxon>Bacteria</taxon>
        <taxon>Bacillati</taxon>
        <taxon>Bacillota</taxon>
        <taxon>Bacilli</taxon>
        <taxon>Lactobacillales</taxon>
        <taxon>Streptococcaceae</taxon>
        <taxon>Lactococcus</taxon>
    </lineage>
</organism>
<evidence type="ECO:0000256" key="1">
    <source>
        <dbReference type="ARBA" id="ARBA00001974"/>
    </source>
</evidence>
<proteinExistence type="inferred from homology"/>
<comment type="cofactor">
    <cofactor evidence="1">
        <name>FAD</name>
        <dbReference type="ChEBI" id="CHEBI:57692"/>
    </cofactor>
</comment>
<dbReference type="OrthoDB" id="9800167at2"/>
<dbReference type="Gene3D" id="3.50.50.60">
    <property type="entry name" value="FAD/NAD(P)-binding domain"/>
    <property type="match status" value="2"/>
</dbReference>
<dbReference type="PRINTS" id="PR00411">
    <property type="entry name" value="PNDRDTASEI"/>
</dbReference>